<dbReference type="AlphaFoldDB" id="A0A9P4MET4"/>
<dbReference type="Proteomes" id="UP000799439">
    <property type="component" value="Unassembled WGS sequence"/>
</dbReference>
<proteinExistence type="predicted"/>
<dbReference type="EMBL" id="ML996089">
    <property type="protein sequence ID" value="KAF2150312.1"/>
    <property type="molecule type" value="Genomic_DNA"/>
</dbReference>
<dbReference type="OrthoDB" id="3350591at2759"/>
<name>A0A9P4MET4_9PEZI</name>
<sequence length="349" mass="40132">MSQDTVKTAHLIGLPIIRPSDGAAEEYMAAVVQRVVNDLMTPAATASLITRIILKVNSERTIAFEDEDTMYMDTLGRYERMRASGWTWYLWDLVSRSSMFIPPGHAGQGQLTEFLKELQKLPKQTIEVIYNDGLKRCTELWTFNKGNEWAYFEHWLYTLDARLFLSYQLQQSRDRNTKFINFSAFLARLMTAGVVDTCRMCALACGDFFDYHPRSRSLHVEVYQTCVEVAAGWIVHAGPALYEMCKKRVIGRRENFRWTYERWESWMMRFQEVIDAEDRFSPRTKEIAEWAINAMYAIEDKGVTTNLAGTLGWTPEADEQSKAEAELCAGGLIICTIRVNSSPLQMQSI</sequence>
<reference evidence="1" key="1">
    <citation type="journal article" date="2020" name="Stud. Mycol.">
        <title>101 Dothideomycetes genomes: a test case for predicting lifestyles and emergence of pathogens.</title>
        <authorList>
            <person name="Haridas S."/>
            <person name="Albert R."/>
            <person name="Binder M."/>
            <person name="Bloem J."/>
            <person name="Labutti K."/>
            <person name="Salamov A."/>
            <person name="Andreopoulos B."/>
            <person name="Baker S."/>
            <person name="Barry K."/>
            <person name="Bills G."/>
            <person name="Bluhm B."/>
            <person name="Cannon C."/>
            <person name="Castanera R."/>
            <person name="Culley D."/>
            <person name="Daum C."/>
            <person name="Ezra D."/>
            <person name="Gonzalez J."/>
            <person name="Henrissat B."/>
            <person name="Kuo A."/>
            <person name="Liang C."/>
            <person name="Lipzen A."/>
            <person name="Lutzoni F."/>
            <person name="Magnuson J."/>
            <person name="Mondo S."/>
            <person name="Nolan M."/>
            <person name="Ohm R."/>
            <person name="Pangilinan J."/>
            <person name="Park H.-J."/>
            <person name="Ramirez L."/>
            <person name="Alfaro M."/>
            <person name="Sun H."/>
            <person name="Tritt A."/>
            <person name="Yoshinaga Y."/>
            <person name="Zwiers L.-H."/>
            <person name="Turgeon B."/>
            <person name="Goodwin S."/>
            <person name="Spatafora J."/>
            <person name="Crous P."/>
            <person name="Grigoriev I."/>
        </authorList>
    </citation>
    <scope>NUCLEOTIDE SEQUENCE</scope>
    <source>
        <strain evidence="1">CBS 260.36</strain>
    </source>
</reference>
<protein>
    <submittedName>
        <fullName evidence="1">Uncharacterized protein</fullName>
    </submittedName>
</protein>
<gene>
    <name evidence="1" type="ORF">K461DRAFT_314371</name>
</gene>
<evidence type="ECO:0000313" key="1">
    <source>
        <dbReference type="EMBL" id="KAF2150312.1"/>
    </source>
</evidence>
<dbReference type="PANTHER" id="PTHR38797">
    <property type="entry name" value="NUCLEAR PORE COMPLEX PROTEIN NUP85-RELATED"/>
    <property type="match status" value="1"/>
</dbReference>
<dbReference type="InterPro" id="IPR053204">
    <property type="entry name" value="Oxopyrrolidines_Biosynth-assoc"/>
</dbReference>
<evidence type="ECO:0000313" key="2">
    <source>
        <dbReference type="Proteomes" id="UP000799439"/>
    </source>
</evidence>
<dbReference type="InterPro" id="IPR022085">
    <property type="entry name" value="OpdG"/>
</dbReference>
<accession>A0A9P4MET4</accession>
<dbReference type="PANTHER" id="PTHR38797:SF4">
    <property type="entry name" value="NUCLEAR PORE COMPLEX PROTEIN NUP85"/>
    <property type="match status" value="1"/>
</dbReference>
<dbReference type="Pfam" id="PF12311">
    <property type="entry name" value="DUF3632"/>
    <property type="match status" value="1"/>
</dbReference>
<keyword evidence="2" id="KW-1185">Reference proteome</keyword>
<comment type="caution">
    <text evidence="1">The sequence shown here is derived from an EMBL/GenBank/DDBJ whole genome shotgun (WGS) entry which is preliminary data.</text>
</comment>
<organism evidence="1 2">
    <name type="scientific">Myriangium duriaei CBS 260.36</name>
    <dbReference type="NCBI Taxonomy" id="1168546"/>
    <lineage>
        <taxon>Eukaryota</taxon>
        <taxon>Fungi</taxon>
        <taxon>Dikarya</taxon>
        <taxon>Ascomycota</taxon>
        <taxon>Pezizomycotina</taxon>
        <taxon>Dothideomycetes</taxon>
        <taxon>Dothideomycetidae</taxon>
        <taxon>Myriangiales</taxon>
        <taxon>Myriangiaceae</taxon>
        <taxon>Myriangium</taxon>
    </lineage>
</organism>